<dbReference type="PANTHER" id="PTHR33305:SF37">
    <property type="entry name" value="ETHYLENE INSENSITIVE 3-LIKE DNA-BINDING DOMAIN-CONTAINING PROTEIN"/>
    <property type="match status" value="1"/>
</dbReference>
<dbReference type="PANTHER" id="PTHR33305">
    <property type="entry name" value="ETHYLENE INSENSITIVE 3-LIKE 2 PROTEIN"/>
    <property type="match status" value="1"/>
</dbReference>
<evidence type="ECO:0000256" key="1">
    <source>
        <dbReference type="ARBA" id="ARBA00004123"/>
    </source>
</evidence>
<dbReference type="InterPro" id="IPR006957">
    <property type="entry name" value="EIN3"/>
</dbReference>
<evidence type="ECO:0000256" key="2">
    <source>
        <dbReference type="ARBA" id="ARBA00009416"/>
    </source>
</evidence>
<dbReference type="SUPFAM" id="SSF116768">
    <property type="entry name" value="DNA-binding domain of EIN3-like"/>
    <property type="match status" value="1"/>
</dbReference>
<evidence type="ECO:0000313" key="9">
    <source>
        <dbReference type="Proteomes" id="UP001371456"/>
    </source>
</evidence>
<organism evidence="8 9">
    <name type="scientific">Solanum bulbocastanum</name>
    <name type="common">Wild potato</name>
    <dbReference type="NCBI Taxonomy" id="147425"/>
    <lineage>
        <taxon>Eukaryota</taxon>
        <taxon>Viridiplantae</taxon>
        <taxon>Streptophyta</taxon>
        <taxon>Embryophyta</taxon>
        <taxon>Tracheophyta</taxon>
        <taxon>Spermatophyta</taxon>
        <taxon>Magnoliopsida</taxon>
        <taxon>eudicotyledons</taxon>
        <taxon>Gunneridae</taxon>
        <taxon>Pentapetalae</taxon>
        <taxon>asterids</taxon>
        <taxon>lamiids</taxon>
        <taxon>Solanales</taxon>
        <taxon>Solanaceae</taxon>
        <taxon>Solanoideae</taxon>
        <taxon>Solaneae</taxon>
        <taxon>Solanum</taxon>
    </lineage>
</organism>
<keyword evidence="4" id="KW-0539">Nucleus</keyword>
<accession>A0AAN8TMX4</accession>
<dbReference type="InterPro" id="IPR023278">
    <property type="entry name" value="Ethylene_insens-like_DNA-bd"/>
</dbReference>
<dbReference type="AlphaFoldDB" id="A0AAN8TMX4"/>
<dbReference type="EMBL" id="JBANQN010000005">
    <property type="protein sequence ID" value="KAK6790035.1"/>
    <property type="molecule type" value="Genomic_DNA"/>
</dbReference>
<keyword evidence="5" id="KW-0175">Coiled coil</keyword>
<sequence length="446" mass="51847">MEEEEELNYDELKKRMRKDRMRLHRFKKKGESKLLLLEEEEIDEFKAQEQYLCRRRKMSKAQDSILKYMVKIMEVCKGEGFVYGIVSENGKLVSGCSDSLQQWWKEKVRFDQNAPIAIAKSSPKLVEEENMLDPNSSFMNLLEELQDTTLSSILSALMQHCIPSQRRFPLERGSPPPWWPTGNELSWGDQGLSQEQGPPPYRKPHGLKKAWKVSVLAAIVKHMSPDFGRMRRLVNQSKNLQNKVTAKETSTWSKVVNQEEVLLKLTRSLKISTSKEEENKDKEDQLDLAFVPQMLRKNDKRKSIIFDHDVNMEDVLYACQNMNCPQSELGLGFEDKNSRIEHESSCSYGKIKSDQNNQESAYDNFSSLIGEIKKPQEEMEITIQQDFENYHAKILFHEVVENFGNFWDDDATTNENMNSSQDILNHEVAISIWDLDCDDSYIDHVI</sequence>
<proteinExistence type="inferred from homology"/>
<reference evidence="8 9" key="1">
    <citation type="submission" date="2024-02" db="EMBL/GenBank/DDBJ databases">
        <title>de novo genome assembly of Solanum bulbocastanum strain 11H21.</title>
        <authorList>
            <person name="Hosaka A.J."/>
        </authorList>
    </citation>
    <scope>NUCLEOTIDE SEQUENCE [LARGE SCALE GENOMIC DNA]</scope>
    <source>
        <tissue evidence="8">Young leaves</tissue>
    </source>
</reference>
<evidence type="ECO:0000256" key="3">
    <source>
        <dbReference type="ARBA" id="ARBA00022745"/>
    </source>
</evidence>
<dbReference type="Proteomes" id="UP001371456">
    <property type="component" value="Unassembled WGS sequence"/>
</dbReference>
<dbReference type="GO" id="GO:0003700">
    <property type="term" value="F:DNA-binding transcription factor activity"/>
    <property type="evidence" value="ECO:0007669"/>
    <property type="project" value="InterPro"/>
</dbReference>
<feature type="region of interest" description="Disordered" evidence="6">
    <location>
        <begin position="172"/>
        <end position="205"/>
    </location>
</feature>
<dbReference type="FunFam" id="1.10.3180.10:FF:000001">
    <property type="entry name" value="Ethylene insensitive 3-like 1"/>
    <property type="match status" value="1"/>
</dbReference>
<dbReference type="InterPro" id="IPR047091">
    <property type="entry name" value="EIN3-like_DNA-bd"/>
</dbReference>
<comment type="subcellular location">
    <subcellularLocation>
        <location evidence="1">Nucleus</location>
    </subcellularLocation>
</comment>
<evidence type="ECO:0000259" key="7">
    <source>
        <dbReference type="Pfam" id="PF04873"/>
    </source>
</evidence>
<name>A0AAN8TMX4_SOLBU</name>
<dbReference type="GO" id="GO:0009873">
    <property type="term" value="P:ethylene-activated signaling pathway"/>
    <property type="evidence" value="ECO:0007669"/>
    <property type="project" value="UniProtKB-KW"/>
</dbReference>
<dbReference type="GO" id="GO:0005634">
    <property type="term" value="C:nucleus"/>
    <property type="evidence" value="ECO:0007669"/>
    <property type="project" value="UniProtKB-SubCell"/>
</dbReference>
<comment type="similarity">
    <text evidence="2">Belongs to the EIN3 family.</text>
</comment>
<evidence type="ECO:0000256" key="5">
    <source>
        <dbReference type="SAM" id="Coils"/>
    </source>
</evidence>
<gene>
    <name evidence="8" type="ORF">RDI58_013835</name>
</gene>
<evidence type="ECO:0000313" key="8">
    <source>
        <dbReference type="EMBL" id="KAK6790035.1"/>
    </source>
</evidence>
<keyword evidence="3" id="KW-0936">Ethylene signaling pathway</keyword>
<dbReference type="Gene3D" id="1.10.3180.10">
    <property type="entry name" value="DNA-binding domain of EIN3-like"/>
    <property type="match status" value="1"/>
</dbReference>
<evidence type="ECO:0000256" key="4">
    <source>
        <dbReference type="ARBA" id="ARBA00023242"/>
    </source>
</evidence>
<dbReference type="Pfam" id="PF04873">
    <property type="entry name" value="EIN3_DNA-bd"/>
    <property type="match status" value="1"/>
</dbReference>
<protein>
    <recommendedName>
        <fullName evidence="7">Ethylene insensitive 3-like DNA-binding domain-containing protein</fullName>
    </recommendedName>
</protein>
<dbReference type="GO" id="GO:0003677">
    <property type="term" value="F:DNA binding"/>
    <property type="evidence" value="ECO:0007669"/>
    <property type="project" value="TreeGrafter"/>
</dbReference>
<feature type="coiled-coil region" evidence="5">
    <location>
        <begin position="2"/>
        <end position="29"/>
    </location>
</feature>
<evidence type="ECO:0000256" key="6">
    <source>
        <dbReference type="SAM" id="MobiDB-lite"/>
    </source>
</evidence>
<feature type="domain" description="Ethylene insensitive 3-like DNA-binding" evidence="7">
    <location>
        <begin position="10"/>
        <end position="260"/>
    </location>
</feature>
<comment type="caution">
    <text evidence="8">The sequence shown here is derived from an EMBL/GenBank/DDBJ whole genome shotgun (WGS) entry which is preliminary data.</text>
</comment>
<keyword evidence="9" id="KW-1185">Reference proteome</keyword>